<accession>A0A183FV48</accession>
<feature type="compositionally biased region" description="Basic and acidic residues" evidence="1">
    <location>
        <begin position="16"/>
        <end position="27"/>
    </location>
</feature>
<reference evidence="4" key="2">
    <citation type="submission" date="2019-09" db="UniProtKB">
        <authorList>
            <consortium name="WormBaseParasite"/>
        </authorList>
    </citation>
    <scope>IDENTIFICATION</scope>
</reference>
<evidence type="ECO:0000313" key="4">
    <source>
        <dbReference type="WBParaSite" id="HPBE_0001213501-mRNA-1"/>
    </source>
</evidence>
<gene>
    <name evidence="2" type="ORF">HPBE_LOCUS12136</name>
</gene>
<proteinExistence type="predicted"/>
<keyword evidence="3" id="KW-1185">Reference proteome</keyword>
<dbReference type="Proteomes" id="UP000050761">
    <property type="component" value="Unassembled WGS sequence"/>
</dbReference>
<dbReference type="AlphaFoldDB" id="A0A183FV48"/>
<name>A0A183FV48_HELPZ</name>
<evidence type="ECO:0000313" key="3">
    <source>
        <dbReference type="Proteomes" id="UP000050761"/>
    </source>
</evidence>
<reference evidence="2 3" key="1">
    <citation type="submission" date="2018-11" db="EMBL/GenBank/DDBJ databases">
        <authorList>
            <consortium name="Pathogen Informatics"/>
        </authorList>
    </citation>
    <scope>NUCLEOTIDE SEQUENCE [LARGE SCALE GENOMIC DNA]</scope>
</reference>
<evidence type="ECO:0000313" key="2">
    <source>
        <dbReference type="EMBL" id="VDO91044.1"/>
    </source>
</evidence>
<dbReference type="EMBL" id="UZAH01027367">
    <property type="protein sequence ID" value="VDO91044.1"/>
    <property type="molecule type" value="Genomic_DNA"/>
</dbReference>
<feature type="region of interest" description="Disordered" evidence="1">
    <location>
        <begin position="1"/>
        <end position="27"/>
    </location>
</feature>
<evidence type="ECO:0000256" key="1">
    <source>
        <dbReference type="SAM" id="MobiDB-lite"/>
    </source>
</evidence>
<accession>A0A3P8A3K6</accession>
<organism evidence="3 4">
    <name type="scientific">Heligmosomoides polygyrus</name>
    <name type="common">Parasitic roundworm</name>
    <dbReference type="NCBI Taxonomy" id="6339"/>
    <lineage>
        <taxon>Eukaryota</taxon>
        <taxon>Metazoa</taxon>
        <taxon>Ecdysozoa</taxon>
        <taxon>Nematoda</taxon>
        <taxon>Chromadorea</taxon>
        <taxon>Rhabditida</taxon>
        <taxon>Rhabditina</taxon>
        <taxon>Rhabditomorpha</taxon>
        <taxon>Strongyloidea</taxon>
        <taxon>Heligmosomidae</taxon>
        <taxon>Heligmosomoides</taxon>
    </lineage>
</organism>
<dbReference type="WBParaSite" id="HPBE_0001213501-mRNA-1">
    <property type="protein sequence ID" value="HPBE_0001213501-mRNA-1"/>
    <property type="gene ID" value="HPBE_0001213501"/>
</dbReference>
<sequence length="114" mass="13004">MHGCRRVRQVYGSPGNREDDARGDTIHATETGLAECRASSTFEQQRRCRMGQVVENEVDWLCTELRRDPLDESRHRLTSAGCQENTMTPTKALVGLLRESPERPLRVSRAKKIH</sequence>
<protein>
    <submittedName>
        <fullName evidence="2 4">Uncharacterized protein</fullName>
    </submittedName>
</protein>